<feature type="domain" description="DOMON" evidence="15">
    <location>
        <begin position="1"/>
        <end position="103"/>
    </location>
</feature>
<accession>A0A9N9D2S2</accession>
<evidence type="ECO:0000256" key="12">
    <source>
        <dbReference type="PIRSR" id="PIRSR601834-1"/>
    </source>
</evidence>
<dbReference type="SMART" id="SM00664">
    <property type="entry name" value="DoH"/>
    <property type="match status" value="1"/>
</dbReference>
<dbReference type="InterPro" id="IPR017938">
    <property type="entry name" value="Riboflavin_synthase-like_b-brl"/>
</dbReference>
<protein>
    <submittedName>
        <fullName evidence="17">9681_t:CDS:1</fullName>
    </submittedName>
</protein>
<feature type="non-terminal residue" evidence="17">
    <location>
        <position position="1"/>
    </location>
</feature>
<comment type="similarity">
    <text evidence="3">Belongs to the flavoprotein pyridine nucleotide cytochrome reductase family.</text>
</comment>
<dbReference type="InterPro" id="IPR005018">
    <property type="entry name" value="DOMON_domain"/>
</dbReference>
<evidence type="ECO:0000256" key="6">
    <source>
        <dbReference type="ARBA" id="ARBA00022692"/>
    </source>
</evidence>
<dbReference type="PROSITE" id="PS50836">
    <property type="entry name" value="DOMON"/>
    <property type="match status" value="1"/>
</dbReference>
<dbReference type="SMART" id="SM00665">
    <property type="entry name" value="B561"/>
    <property type="match status" value="1"/>
</dbReference>
<evidence type="ECO:0000256" key="5">
    <source>
        <dbReference type="ARBA" id="ARBA00022630"/>
    </source>
</evidence>
<name>A0A9N9D2S2_9GLOM</name>
<dbReference type="SUPFAM" id="SSF63380">
    <property type="entry name" value="Riboflavin synthase domain-like"/>
    <property type="match status" value="1"/>
</dbReference>
<feature type="region of interest" description="Disordered" evidence="13">
    <location>
        <begin position="460"/>
        <end position="481"/>
    </location>
</feature>
<gene>
    <name evidence="17" type="ORF">FCALED_LOCUS9710</name>
</gene>
<feature type="transmembrane region" description="Helical" evidence="14">
    <location>
        <begin position="178"/>
        <end position="198"/>
    </location>
</feature>
<feature type="transmembrane region" description="Helical" evidence="14">
    <location>
        <begin position="142"/>
        <end position="166"/>
    </location>
</feature>
<comment type="cofactor">
    <cofactor evidence="1 12">
        <name>FAD</name>
        <dbReference type="ChEBI" id="CHEBI:57692"/>
    </cofactor>
</comment>
<keyword evidence="5 12" id="KW-0285">Flavoprotein</keyword>
<feature type="region of interest" description="Disordered" evidence="13">
    <location>
        <begin position="816"/>
        <end position="881"/>
    </location>
</feature>
<evidence type="ECO:0000256" key="1">
    <source>
        <dbReference type="ARBA" id="ARBA00001974"/>
    </source>
</evidence>
<dbReference type="InterPro" id="IPR017927">
    <property type="entry name" value="FAD-bd_FR_type"/>
</dbReference>
<dbReference type="GO" id="GO:0016020">
    <property type="term" value="C:membrane"/>
    <property type="evidence" value="ECO:0007669"/>
    <property type="project" value="UniProtKB-SubCell"/>
</dbReference>
<dbReference type="InterPro" id="IPR006593">
    <property type="entry name" value="Cyt_b561/ferric_Rdtase_TM"/>
</dbReference>
<dbReference type="OrthoDB" id="823504at2759"/>
<feature type="binding site" evidence="12">
    <location>
        <position position="579"/>
    </location>
    <ligand>
        <name>FAD</name>
        <dbReference type="ChEBI" id="CHEBI:57692"/>
    </ligand>
</feature>
<evidence type="ECO:0000256" key="3">
    <source>
        <dbReference type="ARBA" id="ARBA00006105"/>
    </source>
</evidence>
<feature type="compositionally biased region" description="Polar residues" evidence="13">
    <location>
        <begin position="460"/>
        <end position="473"/>
    </location>
</feature>
<dbReference type="InterPro" id="IPR001834">
    <property type="entry name" value="CBR-like"/>
</dbReference>
<dbReference type="PROSITE" id="PS51384">
    <property type="entry name" value="FAD_FR"/>
    <property type="match status" value="1"/>
</dbReference>
<keyword evidence="10" id="KW-0560">Oxidoreductase</keyword>
<dbReference type="PANTHER" id="PTHR19370">
    <property type="entry name" value="NADH-CYTOCHROME B5 REDUCTASE"/>
    <property type="match status" value="1"/>
</dbReference>
<evidence type="ECO:0000256" key="14">
    <source>
        <dbReference type="SAM" id="Phobius"/>
    </source>
</evidence>
<feature type="region of interest" description="Disordered" evidence="13">
    <location>
        <begin position="59"/>
        <end position="88"/>
    </location>
</feature>
<dbReference type="SUPFAM" id="SSF55856">
    <property type="entry name" value="Cytochrome b5-like heme/steroid binding domain"/>
    <property type="match status" value="1"/>
</dbReference>
<dbReference type="GO" id="GO:0016491">
    <property type="term" value="F:oxidoreductase activity"/>
    <property type="evidence" value="ECO:0007669"/>
    <property type="project" value="UniProtKB-KW"/>
</dbReference>
<evidence type="ECO:0000256" key="8">
    <source>
        <dbReference type="ARBA" id="ARBA00022982"/>
    </source>
</evidence>
<evidence type="ECO:0000313" key="18">
    <source>
        <dbReference type="Proteomes" id="UP000789570"/>
    </source>
</evidence>
<evidence type="ECO:0000256" key="10">
    <source>
        <dbReference type="ARBA" id="ARBA00023002"/>
    </source>
</evidence>
<dbReference type="CDD" id="cd08760">
    <property type="entry name" value="Cyt_b561_FRRS1_like"/>
    <property type="match status" value="1"/>
</dbReference>
<evidence type="ECO:0000256" key="4">
    <source>
        <dbReference type="ARBA" id="ARBA00022448"/>
    </source>
</evidence>
<dbReference type="InterPro" id="IPR036400">
    <property type="entry name" value="Cyt_B5-like_heme/steroid_sf"/>
</dbReference>
<evidence type="ECO:0000256" key="9">
    <source>
        <dbReference type="ARBA" id="ARBA00022989"/>
    </source>
</evidence>
<feature type="binding site" evidence="12">
    <location>
        <position position="561"/>
    </location>
    <ligand>
        <name>FAD</name>
        <dbReference type="ChEBI" id="CHEBI:57692"/>
    </ligand>
</feature>
<evidence type="ECO:0000256" key="13">
    <source>
        <dbReference type="SAM" id="MobiDB-lite"/>
    </source>
</evidence>
<keyword evidence="8" id="KW-0249">Electron transport</keyword>
<dbReference type="AlphaFoldDB" id="A0A9N9D2S2"/>
<dbReference type="Pfam" id="PF03351">
    <property type="entry name" value="DOMON"/>
    <property type="match status" value="1"/>
</dbReference>
<feature type="transmembrane region" description="Helical" evidence="14">
    <location>
        <begin position="255"/>
        <end position="282"/>
    </location>
</feature>
<dbReference type="Gene3D" id="1.20.120.1770">
    <property type="match status" value="1"/>
</dbReference>
<dbReference type="CDD" id="cd06183">
    <property type="entry name" value="cyt_b5_reduct_like"/>
    <property type="match status" value="1"/>
</dbReference>
<evidence type="ECO:0000256" key="7">
    <source>
        <dbReference type="ARBA" id="ARBA00022827"/>
    </source>
</evidence>
<keyword evidence="7 12" id="KW-0274">FAD</keyword>
<proteinExistence type="inferred from homology"/>
<evidence type="ECO:0000313" key="17">
    <source>
        <dbReference type="EMBL" id="CAG8624083.1"/>
    </source>
</evidence>
<dbReference type="Gene3D" id="2.40.30.10">
    <property type="entry name" value="Translation factors"/>
    <property type="match status" value="1"/>
</dbReference>
<dbReference type="Proteomes" id="UP000789570">
    <property type="component" value="Unassembled WGS sequence"/>
</dbReference>
<keyword evidence="9 14" id="KW-1133">Transmembrane helix</keyword>
<dbReference type="SUPFAM" id="SSF52343">
    <property type="entry name" value="Ferredoxin reductase-like, C-terminal NADP-linked domain"/>
    <property type="match status" value="1"/>
</dbReference>
<feature type="binding site" evidence="12">
    <location>
        <position position="563"/>
    </location>
    <ligand>
        <name>FAD</name>
        <dbReference type="ChEBI" id="CHEBI:57692"/>
    </ligand>
</feature>
<dbReference type="InterPro" id="IPR039261">
    <property type="entry name" value="FNR_nucleotide-bd"/>
</dbReference>
<keyword evidence="18" id="KW-1185">Reference proteome</keyword>
<keyword evidence="4" id="KW-0813">Transport</keyword>
<organism evidence="17 18">
    <name type="scientific">Funneliformis caledonium</name>
    <dbReference type="NCBI Taxonomy" id="1117310"/>
    <lineage>
        <taxon>Eukaryota</taxon>
        <taxon>Fungi</taxon>
        <taxon>Fungi incertae sedis</taxon>
        <taxon>Mucoromycota</taxon>
        <taxon>Glomeromycotina</taxon>
        <taxon>Glomeromycetes</taxon>
        <taxon>Glomerales</taxon>
        <taxon>Glomeraceae</taxon>
        <taxon>Funneliformis</taxon>
    </lineage>
</organism>
<feature type="binding site" evidence="12">
    <location>
        <position position="587"/>
    </location>
    <ligand>
        <name>FAD</name>
        <dbReference type="ChEBI" id="CHEBI:57692"/>
    </ligand>
</feature>
<feature type="transmembrane region" description="Helical" evidence="14">
    <location>
        <begin position="210"/>
        <end position="234"/>
    </location>
</feature>
<evidence type="ECO:0000259" key="16">
    <source>
        <dbReference type="PROSITE" id="PS51384"/>
    </source>
</evidence>
<feature type="compositionally biased region" description="Polar residues" evidence="13">
    <location>
        <begin position="816"/>
        <end position="843"/>
    </location>
</feature>
<evidence type="ECO:0000256" key="2">
    <source>
        <dbReference type="ARBA" id="ARBA00004370"/>
    </source>
</evidence>
<dbReference type="CDD" id="cd09631">
    <property type="entry name" value="DOMON_DOH"/>
    <property type="match status" value="1"/>
</dbReference>
<dbReference type="Pfam" id="PF00175">
    <property type="entry name" value="NAD_binding_1"/>
    <property type="match status" value="1"/>
</dbReference>
<keyword evidence="11 14" id="KW-0472">Membrane</keyword>
<feature type="compositionally biased region" description="Polar residues" evidence="13">
    <location>
        <begin position="853"/>
        <end position="867"/>
    </location>
</feature>
<dbReference type="InterPro" id="IPR001433">
    <property type="entry name" value="OxRdtase_FAD/NAD-bd"/>
</dbReference>
<sequence>ELQTLGGEGWFGMGFDPSDNGMKGAEFIIGIVKDNKVELSNYRAAEAGYHPPIRETSEGLEIKNPNTSSSSGGITTIEFSRPLNPSGRKQIKRGKMKYIMAYNPSSSGFSYHGNNRQLVSINFFTNEFSASNIEGIQKTTRLFHGIGMILTWCLLFPISIYIVRFLKHTNNYLKIHRFIQVLGGISVSTFGAAAIATVTETKTPHAWAGLIIYSLVFVQLGLGLAAIWGQAAVVSVNQGYPRLAKRVHQIFGASLLLFACKSTYWIVAYSIWIFMLIITFVMGELWRRMEGVIKICNTEEAKVDERKSMLHGYIDHEDYNRLPEFTWEEINDRVHSGAYLVVCDGLVIDIRKWIGVHPGDFYNTHQENDIKEDVMTADTPLLSTYKTNNNSSSILNKYSSILKGDGPNKGSGILKNKNVANAVDNLNIKYFSKSPLASHRHSVFATRKLANMTIGKLNENSSEKVVSPSSPTFGPNRDTKRRDTRFFDDEFATTQELNQRIKFSRYKLTSKSAVSANKKYPVMRLIFTRVHQDNNDLWNEPFIPGQYIEVQSRIKGQVVVRSYTPIEGKLSKSFSIYVKVYPNGLMSKHLNEQLIGFEIQVRGPFDVSDRIGLGSLQGETMRRSSILVPPSPLSPLKGSLLNPNSFDGCWDELFMICGGTGITPMLQLIRYHLAHINNNDETGKRHRRIHMHLLFGNRTIEDVIDGIRLEEYSFSSRGMLTISYVLSNPPEGWSGLQGQISPGIIRKWLSEVKAIPPTTPTSSVSQFGDIHKCHTLRAHGYDLPKQTTLICDEPPPIPAKPSLSSRDDLLSSPKYQGYSSPHQPCPQTITEEPTSRVNLPQIETTRHKPAPLDSNSLHSPSHRSPTSYHPLYNHEGHEENHEKMRGSTSNAIMNLSNFKIIVCGPPGMITIVEQTLSEMVY</sequence>
<dbReference type="InterPro" id="IPR045266">
    <property type="entry name" value="DOH_DOMON"/>
</dbReference>
<feature type="compositionally biased region" description="Basic and acidic residues" evidence="13">
    <location>
        <begin position="872"/>
        <end position="881"/>
    </location>
</feature>
<reference evidence="17" key="1">
    <citation type="submission" date="2021-06" db="EMBL/GenBank/DDBJ databases">
        <authorList>
            <person name="Kallberg Y."/>
            <person name="Tangrot J."/>
            <person name="Rosling A."/>
        </authorList>
    </citation>
    <scope>NUCLEOTIDE SEQUENCE</scope>
    <source>
        <strain evidence="17">UK204</strain>
    </source>
</reference>
<comment type="subcellular location">
    <subcellularLocation>
        <location evidence="2">Membrane</location>
    </subcellularLocation>
</comment>
<evidence type="ECO:0000256" key="11">
    <source>
        <dbReference type="ARBA" id="ARBA00023136"/>
    </source>
</evidence>
<evidence type="ECO:0000259" key="15">
    <source>
        <dbReference type="PROSITE" id="PS50836"/>
    </source>
</evidence>
<keyword evidence="6 14" id="KW-0812">Transmembrane</keyword>
<dbReference type="InterPro" id="IPR008333">
    <property type="entry name" value="Cbr1-like_FAD-bd_dom"/>
</dbReference>
<comment type="caution">
    <text evidence="17">The sequence shown here is derived from an EMBL/GenBank/DDBJ whole genome shotgun (WGS) entry which is preliminary data.</text>
</comment>
<feature type="binding site" evidence="12">
    <location>
        <position position="663"/>
    </location>
    <ligand>
        <name>FAD</name>
        <dbReference type="ChEBI" id="CHEBI:57692"/>
    </ligand>
</feature>
<feature type="domain" description="FAD-binding FR-type" evidence="16">
    <location>
        <begin position="501"/>
        <end position="611"/>
    </location>
</feature>
<dbReference type="Pfam" id="PF00970">
    <property type="entry name" value="FAD_binding_6"/>
    <property type="match status" value="1"/>
</dbReference>
<feature type="binding site" evidence="12">
    <location>
        <position position="586"/>
    </location>
    <ligand>
        <name>FAD</name>
        <dbReference type="ChEBI" id="CHEBI:57692"/>
    </ligand>
</feature>
<dbReference type="PRINTS" id="PR00406">
    <property type="entry name" value="CYTB5RDTASE"/>
</dbReference>
<feature type="compositionally biased region" description="Low complexity" evidence="13">
    <location>
        <begin position="67"/>
        <end position="77"/>
    </location>
</feature>
<dbReference type="EMBL" id="CAJVPQ010003299">
    <property type="protein sequence ID" value="CAG8624083.1"/>
    <property type="molecule type" value="Genomic_DNA"/>
</dbReference>
<dbReference type="Gene3D" id="3.40.50.80">
    <property type="entry name" value="Nucleotide-binding domain of ferredoxin-NADP reductase (FNR) module"/>
    <property type="match status" value="1"/>
</dbReference>